<gene>
    <name evidence="1" type="ORF">NK6_3411</name>
</gene>
<evidence type="ECO:0000313" key="2">
    <source>
        <dbReference type="Proteomes" id="UP000063308"/>
    </source>
</evidence>
<dbReference type="EMBL" id="AP014685">
    <property type="protein sequence ID" value="BAR56588.1"/>
    <property type="molecule type" value="Genomic_DNA"/>
</dbReference>
<name>A0A0E4BPB5_9BRAD</name>
<organism evidence="1 2">
    <name type="scientific">Bradyrhizobium diazoefficiens</name>
    <dbReference type="NCBI Taxonomy" id="1355477"/>
    <lineage>
        <taxon>Bacteria</taxon>
        <taxon>Pseudomonadati</taxon>
        <taxon>Pseudomonadota</taxon>
        <taxon>Alphaproteobacteria</taxon>
        <taxon>Hyphomicrobiales</taxon>
        <taxon>Nitrobacteraceae</taxon>
        <taxon>Bradyrhizobium</taxon>
    </lineage>
</organism>
<dbReference type="Proteomes" id="UP000063308">
    <property type="component" value="Chromosome"/>
</dbReference>
<sequence length="78" mass="8689">MFRVRKRSNSLCEQVNLEDFYCWRGGDKRHTLSVVPAKAGTHTARSFGRGGGSTERLIFAKHLPGSMGPGLRRDDRGV</sequence>
<dbReference type="AlphaFoldDB" id="A0A0E4BPB5"/>
<protein>
    <submittedName>
        <fullName evidence="1">Uncharacterized protein</fullName>
    </submittedName>
</protein>
<evidence type="ECO:0000313" key="1">
    <source>
        <dbReference type="EMBL" id="BAR56588.1"/>
    </source>
</evidence>
<accession>A0A0E4BPB5</accession>
<reference evidence="1 2" key="1">
    <citation type="submission" date="2014-11" db="EMBL/GenBank/DDBJ databases">
        <title>Symbiosis island explosion on the genome of extra-slow-growing strains of soybean bradyrhizobia with massive insertion sequences.</title>
        <authorList>
            <person name="Iida T."/>
            <person name="Minamisawa K."/>
        </authorList>
    </citation>
    <scope>NUCLEOTIDE SEQUENCE [LARGE SCALE GENOMIC DNA]</scope>
    <source>
        <strain evidence="1 2">NK6</strain>
    </source>
</reference>
<proteinExistence type="predicted"/>